<evidence type="ECO:0000313" key="7">
    <source>
        <dbReference type="EMBL" id="CAG5118490.1"/>
    </source>
</evidence>
<protein>
    <submittedName>
        <fullName evidence="7">Uncharacterized protein</fullName>
    </submittedName>
</protein>
<evidence type="ECO:0000256" key="3">
    <source>
        <dbReference type="ARBA" id="ARBA00022692"/>
    </source>
</evidence>
<evidence type="ECO:0000256" key="1">
    <source>
        <dbReference type="ARBA" id="ARBA00004370"/>
    </source>
</evidence>
<dbReference type="OrthoDB" id="5989802at2759"/>
<dbReference type="EMBL" id="CAJHNH020000558">
    <property type="protein sequence ID" value="CAG5118490.1"/>
    <property type="molecule type" value="Genomic_DNA"/>
</dbReference>
<feature type="non-terminal residue" evidence="7">
    <location>
        <position position="1"/>
    </location>
</feature>
<sequence>SQPAPTTILATTVPDNMGLAIFATFCCFLPLGIFAIMKASESRAQLERGDLSSAMLSANDSRRFSLISIGVGILLIIGIIIAVVVVVVNNTEYTYYYG</sequence>
<dbReference type="PANTHER" id="PTHR14948:SF25">
    <property type="entry name" value="DUF4190 DOMAIN-CONTAINING PROTEIN"/>
    <property type="match status" value="1"/>
</dbReference>
<keyword evidence="3 6" id="KW-0812">Transmembrane</keyword>
<name>A0A8S3YTN8_9EUPU</name>
<gene>
    <name evidence="7" type="ORF">CUNI_LOCUS4048</name>
</gene>
<feature type="transmembrane region" description="Helical" evidence="6">
    <location>
        <begin position="17"/>
        <end position="37"/>
    </location>
</feature>
<dbReference type="PANTHER" id="PTHR14948">
    <property type="entry name" value="NG5"/>
    <property type="match status" value="1"/>
</dbReference>
<dbReference type="GO" id="GO:0016020">
    <property type="term" value="C:membrane"/>
    <property type="evidence" value="ECO:0007669"/>
    <property type="project" value="UniProtKB-SubCell"/>
</dbReference>
<accession>A0A8S3YTN8</accession>
<reference evidence="7" key="1">
    <citation type="submission" date="2021-04" db="EMBL/GenBank/DDBJ databases">
        <authorList>
            <consortium name="Molecular Ecology Group"/>
        </authorList>
    </citation>
    <scope>NUCLEOTIDE SEQUENCE</scope>
</reference>
<keyword evidence="5 6" id="KW-0472">Membrane</keyword>
<feature type="transmembrane region" description="Helical" evidence="6">
    <location>
        <begin position="64"/>
        <end position="88"/>
    </location>
</feature>
<evidence type="ECO:0000256" key="4">
    <source>
        <dbReference type="ARBA" id="ARBA00022989"/>
    </source>
</evidence>
<keyword evidence="8" id="KW-1185">Reference proteome</keyword>
<dbReference type="InterPro" id="IPR051423">
    <property type="entry name" value="CD225/Dispanin"/>
</dbReference>
<organism evidence="7 8">
    <name type="scientific">Candidula unifasciata</name>
    <dbReference type="NCBI Taxonomy" id="100452"/>
    <lineage>
        <taxon>Eukaryota</taxon>
        <taxon>Metazoa</taxon>
        <taxon>Spiralia</taxon>
        <taxon>Lophotrochozoa</taxon>
        <taxon>Mollusca</taxon>
        <taxon>Gastropoda</taxon>
        <taxon>Heterobranchia</taxon>
        <taxon>Euthyneura</taxon>
        <taxon>Panpulmonata</taxon>
        <taxon>Eupulmonata</taxon>
        <taxon>Stylommatophora</taxon>
        <taxon>Helicina</taxon>
        <taxon>Helicoidea</taxon>
        <taxon>Geomitridae</taxon>
        <taxon>Candidula</taxon>
    </lineage>
</organism>
<dbReference type="AlphaFoldDB" id="A0A8S3YTN8"/>
<keyword evidence="4 6" id="KW-1133">Transmembrane helix</keyword>
<comment type="subcellular location">
    <subcellularLocation>
        <location evidence="1">Membrane</location>
    </subcellularLocation>
</comment>
<evidence type="ECO:0000313" key="8">
    <source>
        <dbReference type="Proteomes" id="UP000678393"/>
    </source>
</evidence>
<dbReference type="Proteomes" id="UP000678393">
    <property type="component" value="Unassembled WGS sequence"/>
</dbReference>
<dbReference type="InterPro" id="IPR007593">
    <property type="entry name" value="CD225/Dispanin_fam"/>
</dbReference>
<evidence type="ECO:0000256" key="5">
    <source>
        <dbReference type="ARBA" id="ARBA00023136"/>
    </source>
</evidence>
<comment type="caution">
    <text evidence="7">The sequence shown here is derived from an EMBL/GenBank/DDBJ whole genome shotgun (WGS) entry which is preliminary data.</text>
</comment>
<evidence type="ECO:0000256" key="6">
    <source>
        <dbReference type="SAM" id="Phobius"/>
    </source>
</evidence>
<dbReference type="Pfam" id="PF04505">
    <property type="entry name" value="CD225"/>
    <property type="match status" value="1"/>
</dbReference>
<proteinExistence type="inferred from homology"/>
<evidence type="ECO:0000256" key="2">
    <source>
        <dbReference type="ARBA" id="ARBA00006843"/>
    </source>
</evidence>
<comment type="similarity">
    <text evidence="2">Belongs to the CD225/Dispanin family.</text>
</comment>